<dbReference type="AlphaFoldDB" id="A0A421BU06"/>
<evidence type="ECO:0000259" key="2">
    <source>
        <dbReference type="Pfam" id="PF00188"/>
    </source>
</evidence>
<evidence type="ECO:0000256" key="1">
    <source>
        <dbReference type="SAM" id="SignalP"/>
    </source>
</evidence>
<dbReference type="InterPro" id="IPR035940">
    <property type="entry name" value="CAP_sf"/>
</dbReference>
<reference evidence="3 4" key="1">
    <citation type="submission" date="2018-10" db="EMBL/GenBank/DDBJ databases">
        <title>Rhodobacter sp . BO-81.</title>
        <authorList>
            <person name="Im W.T."/>
        </authorList>
    </citation>
    <scope>NUCLEOTIDE SEQUENCE [LARGE SCALE GENOMIC DNA]</scope>
    <source>
        <strain evidence="3 4">BO-81</strain>
    </source>
</reference>
<evidence type="ECO:0000313" key="4">
    <source>
        <dbReference type="Proteomes" id="UP000279673"/>
    </source>
</evidence>
<evidence type="ECO:0000313" key="3">
    <source>
        <dbReference type="EMBL" id="RLL71778.1"/>
    </source>
</evidence>
<protein>
    <submittedName>
        <fullName evidence="3">CAP domain-containing protein</fullName>
    </submittedName>
</protein>
<organism evidence="3 4">
    <name type="scientific">Paenirhodobacter hankyongi</name>
    <dbReference type="NCBI Taxonomy" id="2294033"/>
    <lineage>
        <taxon>Bacteria</taxon>
        <taxon>Pseudomonadati</taxon>
        <taxon>Pseudomonadota</taxon>
        <taxon>Alphaproteobacteria</taxon>
        <taxon>Rhodobacterales</taxon>
        <taxon>Rhodobacter group</taxon>
        <taxon>Paenirhodobacter</taxon>
    </lineage>
</organism>
<feature type="domain" description="SCP" evidence="2">
    <location>
        <begin position="72"/>
        <end position="192"/>
    </location>
</feature>
<keyword evidence="1" id="KW-0732">Signal</keyword>
<gene>
    <name evidence="3" type="ORF">DYS74_03970</name>
</gene>
<dbReference type="SUPFAM" id="SSF55797">
    <property type="entry name" value="PR-1-like"/>
    <property type="match status" value="1"/>
</dbReference>
<dbReference type="Gene3D" id="3.40.33.10">
    <property type="entry name" value="CAP"/>
    <property type="match status" value="1"/>
</dbReference>
<keyword evidence="4" id="KW-1185">Reference proteome</keyword>
<dbReference type="InterPro" id="IPR014044">
    <property type="entry name" value="CAP_dom"/>
</dbReference>
<dbReference type="CDD" id="cd05379">
    <property type="entry name" value="CAP_bacterial"/>
    <property type="match status" value="1"/>
</dbReference>
<dbReference type="PANTHER" id="PTHR31157">
    <property type="entry name" value="SCP DOMAIN-CONTAINING PROTEIN"/>
    <property type="match status" value="1"/>
</dbReference>
<dbReference type="Pfam" id="PF00188">
    <property type="entry name" value="CAP"/>
    <property type="match status" value="1"/>
</dbReference>
<dbReference type="RefSeq" id="WP_121531161.1">
    <property type="nucleotide sequence ID" value="NZ_RCHI01000003.1"/>
</dbReference>
<comment type="caution">
    <text evidence="3">The sequence shown here is derived from an EMBL/GenBank/DDBJ whole genome shotgun (WGS) entry which is preliminary data.</text>
</comment>
<feature type="chain" id="PRO_5019356715" evidence="1">
    <location>
        <begin position="29"/>
        <end position="197"/>
    </location>
</feature>
<sequence length="197" mass="20123">MPRSLPPTLPTILALALVAGCAAPPAPAPEVAAAPALPGKVVWTDGHDDLAVATAGAAACPTTSAAEVSAALARTNAVRREAGLAPLTANPVLQRVAEKHACDMARRGLMTHAGTSTTGPLARAKQEGYRPRVISENIAAGAPGRFTLTGTLEQWALSPKHRANITIAQMQDFGIGHAVAADGTATFWTAVYATKGH</sequence>
<feature type="signal peptide" evidence="1">
    <location>
        <begin position="1"/>
        <end position="28"/>
    </location>
</feature>
<dbReference type="PANTHER" id="PTHR31157:SF1">
    <property type="entry name" value="SCP DOMAIN-CONTAINING PROTEIN"/>
    <property type="match status" value="1"/>
</dbReference>
<dbReference type="Proteomes" id="UP000279673">
    <property type="component" value="Unassembled WGS sequence"/>
</dbReference>
<dbReference type="EMBL" id="RCHI01000003">
    <property type="protein sequence ID" value="RLL71778.1"/>
    <property type="molecule type" value="Genomic_DNA"/>
</dbReference>
<proteinExistence type="predicted"/>
<name>A0A421BU06_9RHOB</name>
<dbReference type="PROSITE" id="PS51257">
    <property type="entry name" value="PROKAR_LIPOPROTEIN"/>
    <property type="match status" value="1"/>
</dbReference>
<accession>A0A421BU06</accession>